<keyword evidence="1" id="KW-0479">Metal-binding</keyword>
<evidence type="ECO:0000313" key="7">
    <source>
        <dbReference type="Proteomes" id="UP000001542"/>
    </source>
</evidence>
<reference evidence="6" key="1">
    <citation type="submission" date="2006-10" db="EMBL/GenBank/DDBJ databases">
        <authorList>
            <person name="Amadeo P."/>
            <person name="Zhao Q."/>
            <person name="Wortman J."/>
            <person name="Fraser-Liggett C."/>
            <person name="Carlton J."/>
        </authorList>
    </citation>
    <scope>NUCLEOTIDE SEQUENCE</scope>
    <source>
        <strain evidence="6">G3</strain>
    </source>
</reference>
<keyword evidence="2" id="KW-0863">Zinc-finger</keyword>
<proteinExistence type="predicted"/>
<dbReference type="GO" id="GO:0008270">
    <property type="term" value="F:zinc ion binding"/>
    <property type="evidence" value="ECO:0007669"/>
    <property type="project" value="UniProtKB-KW"/>
</dbReference>
<dbReference type="SMART" id="SM00396">
    <property type="entry name" value="ZnF_UBR1"/>
    <property type="match status" value="1"/>
</dbReference>
<protein>
    <recommendedName>
        <fullName evidence="5">UBR-type domain-containing protein</fullName>
    </recommendedName>
</protein>
<evidence type="ECO:0000313" key="6">
    <source>
        <dbReference type="EMBL" id="EAX93006.1"/>
    </source>
</evidence>
<dbReference type="KEGG" id="tva:4750723"/>
<organism evidence="6 7">
    <name type="scientific">Trichomonas vaginalis (strain ATCC PRA-98 / G3)</name>
    <dbReference type="NCBI Taxonomy" id="412133"/>
    <lineage>
        <taxon>Eukaryota</taxon>
        <taxon>Metamonada</taxon>
        <taxon>Parabasalia</taxon>
        <taxon>Trichomonadida</taxon>
        <taxon>Trichomonadidae</taxon>
        <taxon>Trichomonas</taxon>
    </lineage>
</organism>
<dbReference type="VEuPathDB" id="TrichDB:TVAGG3_0190770"/>
<dbReference type="eggNOG" id="KOG1776">
    <property type="taxonomic scope" value="Eukaryota"/>
</dbReference>
<dbReference type="VEuPathDB" id="TrichDB:TVAG_143650"/>
<evidence type="ECO:0000256" key="4">
    <source>
        <dbReference type="PROSITE-ProRule" id="PRU00508"/>
    </source>
</evidence>
<evidence type="ECO:0000256" key="2">
    <source>
        <dbReference type="ARBA" id="ARBA00022771"/>
    </source>
</evidence>
<evidence type="ECO:0000256" key="3">
    <source>
        <dbReference type="ARBA" id="ARBA00022833"/>
    </source>
</evidence>
<dbReference type="AlphaFoldDB" id="A2FQ18"/>
<name>A2FQ18_TRIV3</name>
<keyword evidence="3" id="KW-0862">Zinc</keyword>
<dbReference type="RefSeq" id="XP_001305936.1">
    <property type="nucleotide sequence ID" value="XM_001305935.1"/>
</dbReference>
<keyword evidence="7" id="KW-1185">Reference proteome</keyword>
<dbReference type="SMR" id="A2FQ18"/>
<gene>
    <name evidence="6" type="ORF">TVAG_143650</name>
</gene>
<dbReference type="CDD" id="cd19671">
    <property type="entry name" value="UBR-box_UBR4_5_6_7"/>
    <property type="match status" value="1"/>
</dbReference>
<dbReference type="Proteomes" id="UP000001542">
    <property type="component" value="Unassembled WGS sequence"/>
</dbReference>
<evidence type="ECO:0000259" key="5">
    <source>
        <dbReference type="PROSITE" id="PS51157"/>
    </source>
</evidence>
<dbReference type="EMBL" id="DS113935">
    <property type="protein sequence ID" value="EAX93006.1"/>
    <property type="molecule type" value="Genomic_DNA"/>
</dbReference>
<dbReference type="InterPro" id="IPR003126">
    <property type="entry name" value="Znf_UBR"/>
</dbReference>
<accession>A2FQ18</accession>
<evidence type="ECO:0000256" key="1">
    <source>
        <dbReference type="ARBA" id="ARBA00022723"/>
    </source>
</evidence>
<feature type="domain" description="UBR-type" evidence="5">
    <location>
        <begin position="253"/>
        <end position="322"/>
    </location>
</feature>
<dbReference type="PROSITE" id="PS51157">
    <property type="entry name" value="ZF_UBR"/>
    <property type="match status" value="1"/>
</dbReference>
<feature type="zinc finger region" description="UBR-type" evidence="4">
    <location>
        <begin position="253"/>
        <end position="322"/>
    </location>
</feature>
<dbReference type="STRING" id="5722.A2FQ18"/>
<dbReference type="InParanoid" id="A2FQ18"/>
<reference evidence="6" key="2">
    <citation type="journal article" date="2007" name="Science">
        <title>Draft genome sequence of the sexually transmitted pathogen Trichomonas vaginalis.</title>
        <authorList>
            <person name="Carlton J.M."/>
            <person name="Hirt R.P."/>
            <person name="Silva J.C."/>
            <person name="Delcher A.L."/>
            <person name="Schatz M."/>
            <person name="Zhao Q."/>
            <person name="Wortman J.R."/>
            <person name="Bidwell S.L."/>
            <person name="Alsmark U.C.M."/>
            <person name="Besteiro S."/>
            <person name="Sicheritz-Ponten T."/>
            <person name="Noel C.J."/>
            <person name="Dacks J.B."/>
            <person name="Foster P.G."/>
            <person name="Simillion C."/>
            <person name="Van de Peer Y."/>
            <person name="Miranda-Saavedra D."/>
            <person name="Barton G.J."/>
            <person name="Westrop G.D."/>
            <person name="Mueller S."/>
            <person name="Dessi D."/>
            <person name="Fiori P.L."/>
            <person name="Ren Q."/>
            <person name="Paulsen I."/>
            <person name="Zhang H."/>
            <person name="Bastida-Corcuera F.D."/>
            <person name="Simoes-Barbosa A."/>
            <person name="Brown M.T."/>
            <person name="Hayes R.D."/>
            <person name="Mukherjee M."/>
            <person name="Okumura C.Y."/>
            <person name="Schneider R."/>
            <person name="Smith A.J."/>
            <person name="Vanacova S."/>
            <person name="Villalvazo M."/>
            <person name="Haas B.J."/>
            <person name="Pertea M."/>
            <person name="Feldblyum T.V."/>
            <person name="Utterback T.R."/>
            <person name="Shu C.L."/>
            <person name="Osoegawa K."/>
            <person name="de Jong P.J."/>
            <person name="Hrdy I."/>
            <person name="Horvathova L."/>
            <person name="Zubacova Z."/>
            <person name="Dolezal P."/>
            <person name="Malik S.B."/>
            <person name="Logsdon J.M. Jr."/>
            <person name="Henze K."/>
            <person name="Gupta A."/>
            <person name="Wang C.C."/>
            <person name="Dunne R.L."/>
            <person name="Upcroft J.A."/>
            <person name="Upcroft P."/>
            <person name="White O."/>
            <person name="Salzberg S.L."/>
            <person name="Tang P."/>
            <person name="Chiu C.-H."/>
            <person name="Lee Y.-S."/>
            <person name="Embley T.M."/>
            <person name="Coombs G.H."/>
            <person name="Mottram J.C."/>
            <person name="Tachezy J."/>
            <person name="Fraser-Liggett C.M."/>
            <person name="Johnson P.J."/>
        </authorList>
    </citation>
    <scope>NUCLEOTIDE SEQUENCE [LARGE SCALE GENOMIC DNA]</scope>
    <source>
        <strain evidence="6">G3</strain>
    </source>
</reference>
<sequence length="327" mass="37697">MKEIQFSPSKIMRCVSLIKDTEEEFEIIFNQTNAFKLKKFEAILLSKLIYRIISTDLTCSSYKLQYSADDEIITSFFTQISSTNLDIPLEKVDYYLPIAKELEMPEVIEAIKFNSALIPTQNLELPLIFYDYKSLLQSIAKNINKIPEKWLLSIPTSFIIDIYNQNPEFDDWNVYVNTIISHHLPVHYLNDVPISDLEISTMEMLIKYYIEMNSQQRIAEVALALAKIAQDLQIENTELQDIIKNGVKYDKENDCSFIKSGRTYIREEFWKCIDCCHNNQIICTACKNKCHAGHSVVPDQTSSGFCDCGAGDLGCKCQCMDRKHLIK</sequence>